<dbReference type="Gene3D" id="3.90.1310.10">
    <property type="entry name" value="Penicillin-binding protein 2a (Domain 2)"/>
    <property type="match status" value="1"/>
</dbReference>
<dbReference type="InterPro" id="IPR001460">
    <property type="entry name" value="PCN-bd_Tpept"/>
</dbReference>
<dbReference type="KEGG" id="ohi:H8790_03135"/>
<dbReference type="AlphaFoldDB" id="A0A7G9B666"/>
<proteinExistence type="predicted"/>
<dbReference type="InterPro" id="IPR012338">
    <property type="entry name" value="Beta-lactam/transpept-like"/>
</dbReference>
<evidence type="ECO:0000313" key="2">
    <source>
        <dbReference type="EMBL" id="QNL45047.1"/>
    </source>
</evidence>
<dbReference type="EMBL" id="CP060490">
    <property type="protein sequence ID" value="QNL45047.1"/>
    <property type="molecule type" value="Genomic_DNA"/>
</dbReference>
<name>A0A7G9B666_9FIRM</name>
<dbReference type="GO" id="GO:0008658">
    <property type="term" value="F:penicillin binding"/>
    <property type="evidence" value="ECO:0007669"/>
    <property type="project" value="InterPro"/>
</dbReference>
<organism evidence="2 3">
    <name type="scientific">Oscillibacter hominis</name>
    <dbReference type="NCBI Taxonomy" id="2763056"/>
    <lineage>
        <taxon>Bacteria</taxon>
        <taxon>Bacillati</taxon>
        <taxon>Bacillota</taxon>
        <taxon>Clostridia</taxon>
        <taxon>Eubacteriales</taxon>
        <taxon>Oscillospiraceae</taxon>
        <taxon>Oscillibacter</taxon>
    </lineage>
</organism>
<reference evidence="2 3" key="1">
    <citation type="submission" date="2020-08" db="EMBL/GenBank/DDBJ databases">
        <authorList>
            <person name="Liu C."/>
            <person name="Sun Q."/>
        </authorList>
    </citation>
    <scope>NUCLEOTIDE SEQUENCE [LARGE SCALE GENOMIC DNA]</scope>
    <source>
        <strain evidence="2 3">NSJ-62</strain>
    </source>
</reference>
<evidence type="ECO:0000313" key="3">
    <source>
        <dbReference type="Proteomes" id="UP000515960"/>
    </source>
</evidence>
<accession>A0A7G9B666</accession>
<feature type="domain" description="Penicillin-binding protein transpeptidase" evidence="1">
    <location>
        <begin position="147"/>
        <end position="448"/>
    </location>
</feature>
<sequence length="455" mass="48669">MKKIEKRALVCWMLALLLLAGLCFFTLRWFTQGGGWASSAFNRHLYNNAGVLKSGTILDRDGDVLTTTVDGRRTYYDNETVRKATLHVVGDLYGNIGTGALSAFADKLTGYNFLNGAYYGDKGNNLYLAIDARYNYIAYNALNGKKGVVAVYNYETGELLCLVSAPSYDPLNVPSDIATNERYDGAYINRFLSSAFVPGSVFKTVTAAAAIEQLPDLFSRTFTCEGSAQVGDNVVTCPHAHGTMDIYGALSNSCNIAFARLAVEMGPAVMERYTEKAGLTDSYSVNGLPCAKGSFSFRDATENQLGWSGVGQHNDLVNPCSLMVYMGAIANGGKAAVPRILLKSTTGGGVPSSLQLTRKTGTLIRSETAQTLSEMMRRNVEQTYGTGRFPNMTICAKSGTAEVGGDANANAWFAGFLQDEDYPYAFVVLVENGGGGASVAGTVAGKVLDAMVNGY</sequence>
<evidence type="ECO:0000259" key="1">
    <source>
        <dbReference type="Pfam" id="PF00905"/>
    </source>
</evidence>
<dbReference type="SUPFAM" id="SSF56601">
    <property type="entry name" value="beta-lactamase/transpeptidase-like"/>
    <property type="match status" value="1"/>
</dbReference>
<dbReference type="PANTHER" id="PTHR30627">
    <property type="entry name" value="PEPTIDOGLYCAN D,D-TRANSPEPTIDASE"/>
    <property type="match status" value="1"/>
</dbReference>
<dbReference type="RefSeq" id="WP_187333566.1">
    <property type="nucleotide sequence ID" value="NZ_CP060490.1"/>
</dbReference>
<dbReference type="PANTHER" id="PTHR30627:SF24">
    <property type="entry name" value="PENICILLIN-BINDING PROTEIN 4B"/>
    <property type="match status" value="1"/>
</dbReference>
<protein>
    <submittedName>
        <fullName evidence="2">Penicillin-binding protein</fullName>
    </submittedName>
</protein>
<dbReference type="Proteomes" id="UP000515960">
    <property type="component" value="Chromosome"/>
</dbReference>
<dbReference type="GO" id="GO:0005886">
    <property type="term" value="C:plasma membrane"/>
    <property type="evidence" value="ECO:0007669"/>
    <property type="project" value="TreeGrafter"/>
</dbReference>
<keyword evidence="3" id="KW-1185">Reference proteome</keyword>
<dbReference type="Pfam" id="PF00905">
    <property type="entry name" value="Transpeptidase"/>
    <property type="match status" value="1"/>
</dbReference>
<dbReference type="Gene3D" id="3.40.710.10">
    <property type="entry name" value="DD-peptidase/beta-lactamase superfamily"/>
    <property type="match status" value="1"/>
</dbReference>
<dbReference type="GO" id="GO:0071555">
    <property type="term" value="P:cell wall organization"/>
    <property type="evidence" value="ECO:0007669"/>
    <property type="project" value="TreeGrafter"/>
</dbReference>
<gene>
    <name evidence="2" type="ORF">H8790_03135</name>
</gene>
<dbReference type="GO" id="GO:0071972">
    <property type="term" value="F:peptidoglycan L,D-transpeptidase activity"/>
    <property type="evidence" value="ECO:0007669"/>
    <property type="project" value="TreeGrafter"/>
</dbReference>
<dbReference type="InterPro" id="IPR050515">
    <property type="entry name" value="Beta-lactam/transpept"/>
</dbReference>